<protein>
    <submittedName>
        <fullName evidence="1">Uncharacterized protein</fullName>
    </submittedName>
</protein>
<comment type="caution">
    <text evidence="1">The sequence shown here is derived from an EMBL/GenBank/DDBJ whole genome shotgun (WGS) entry which is preliminary data.</text>
</comment>
<evidence type="ECO:0000313" key="2">
    <source>
        <dbReference type="Proteomes" id="UP000005446"/>
    </source>
</evidence>
<evidence type="ECO:0000313" key="1">
    <source>
        <dbReference type="EMBL" id="EHK98233.1"/>
    </source>
</evidence>
<dbReference type="InParanoid" id="H0ETD8"/>
<organism evidence="1 2">
    <name type="scientific">Glarea lozoyensis (strain ATCC 74030 / MF5533)</name>
    <dbReference type="NCBI Taxonomy" id="1104152"/>
    <lineage>
        <taxon>Eukaryota</taxon>
        <taxon>Fungi</taxon>
        <taxon>Dikarya</taxon>
        <taxon>Ascomycota</taxon>
        <taxon>Pezizomycotina</taxon>
        <taxon>Leotiomycetes</taxon>
        <taxon>Helotiales</taxon>
        <taxon>Helotiaceae</taxon>
        <taxon>Glarea</taxon>
    </lineage>
</organism>
<dbReference type="AlphaFoldDB" id="H0ETD8"/>
<name>H0ETD8_GLAL7</name>
<sequence length="36" mass="4198">MRYLGVCRVPSFRPPVAVMVRKERKKAPVQPHVFFA</sequence>
<reference evidence="1 2" key="1">
    <citation type="journal article" date="2012" name="Eukaryot. Cell">
        <title>Genome sequence of the fungus Glarea lozoyensis: the first genome sequence of a species from the Helotiaceae family.</title>
        <authorList>
            <person name="Youssar L."/>
            <person name="Gruening B.A."/>
            <person name="Erxleben A."/>
            <person name="Guenther S."/>
            <person name="Huettel W."/>
        </authorList>
    </citation>
    <scope>NUCLEOTIDE SEQUENCE [LARGE SCALE GENOMIC DNA]</scope>
    <source>
        <strain evidence="2">ATCC 74030 / MF5533</strain>
    </source>
</reference>
<dbReference type="EMBL" id="AGUE01000161">
    <property type="protein sequence ID" value="EHK98233.1"/>
    <property type="molecule type" value="Genomic_DNA"/>
</dbReference>
<dbReference type="Proteomes" id="UP000005446">
    <property type="component" value="Unassembled WGS sequence"/>
</dbReference>
<dbReference type="HOGENOM" id="CLU_3359815_0_0_1"/>
<accession>H0ETD8</accession>
<proteinExistence type="predicted"/>
<gene>
    <name evidence="1" type="ORF">M7I_6000</name>
</gene>
<keyword evidence="2" id="KW-1185">Reference proteome</keyword>